<proteinExistence type="predicted"/>
<dbReference type="AlphaFoldDB" id="A0A5M8Q9I1"/>
<dbReference type="Proteomes" id="UP000323866">
    <property type="component" value="Unassembled WGS sequence"/>
</dbReference>
<dbReference type="OrthoDB" id="978759at2"/>
<evidence type="ECO:0000313" key="4">
    <source>
        <dbReference type="Proteomes" id="UP000323866"/>
    </source>
</evidence>
<reference evidence="3 4" key="2">
    <citation type="submission" date="2019-09" db="EMBL/GenBank/DDBJ databases">
        <title>A bacterium isolated from glacier soil.</title>
        <authorList>
            <person name="Liu Q."/>
        </authorList>
    </citation>
    <scope>NUCLEOTIDE SEQUENCE [LARGE SCALE GENOMIC DNA]</scope>
    <source>
        <strain evidence="3 4">MDT1-10-3</strain>
    </source>
</reference>
<dbReference type="PANTHER" id="PTHR35102:SF1">
    <property type="entry name" value="E3 UBIQUITIN-PROTEIN LIGASE"/>
    <property type="match status" value="1"/>
</dbReference>
<name>A0A5M8Q9I1_9BACT</name>
<evidence type="ECO:0000313" key="3">
    <source>
        <dbReference type="EMBL" id="KAA6431808.1"/>
    </source>
</evidence>
<dbReference type="Pfam" id="PF09835">
    <property type="entry name" value="DUF2062"/>
    <property type="match status" value="1"/>
</dbReference>
<comment type="caution">
    <text evidence="3">The sequence shown here is derived from an EMBL/GenBank/DDBJ whole genome shotgun (WGS) entry which is preliminary data.</text>
</comment>
<evidence type="ECO:0000256" key="1">
    <source>
        <dbReference type="SAM" id="Phobius"/>
    </source>
</evidence>
<sequence length="170" mass="19221">MNLSSIVLPFTFTTFKKFIRRRLYEPVLELVKQGVTPHQLALTITLGAGFGMVPFLGLTTILCTFWALRLRLNVAFTILIGYLMQPVQLALYVPFVDLGQTIFPVTPIPFSLEKLSLMFQSDWLLALQQLWFANLLGVVAWLLCSIPLGVAIYFLSRKMLYRLLPAQPAA</sequence>
<dbReference type="InterPro" id="IPR018639">
    <property type="entry name" value="DUF2062"/>
</dbReference>
<dbReference type="PANTHER" id="PTHR35102">
    <property type="entry name" value="E3 UBIQUITIN-PROTEIN LIGASE"/>
    <property type="match status" value="1"/>
</dbReference>
<feature type="transmembrane region" description="Helical" evidence="1">
    <location>
        <begin position="40"/>
        <end position="68"/>
    </location>
</feature>
<gene>
    <name evidence="3" type="ORF">FOE74_16980</name>
</gene>
<protein>
    <submittedName>
        <fullName evidence="3">DUF2062 domain-containing protein</fullName>
    </submittedName>
</protein>
<organism evidence="3 4">
    <name type="scientific">Rufibacter glacialis</name>
    <dbReference type="NCBI Taxonomy" id="1259555"/>
    <lineage>
        <taxon>Bacteria</taxon>
        <taxon>Pseudomonadati</taxon>
        <taxon>Bacteroidota</taxon>
        <taxon>Cytophagia</taxon>
        <taxon>Cytophagales</taxon>
        <taxon>Hymenobacteraceae</taxon>
        <taxon>Rufibacter</taxon>
    </lineage>
</organism>
<feature type="domain" description="DUF2062" evidence="2">
    <location>
        <begin position="26"/>
        <end position="160"/>
    </location>
</feature>
<dbReference type="EMBL" id="VKKZ01000023">
    <property type="protein sequence ID" value="KAA6431808.1"/>
    <property type="molecule type" value="Genomic_DNA"/>
</dbReference>
<keyword evidence="1" id="KW-0472">Membrane</keyword>
<keyword evidence="1" id="KW-0812">Transmembrane</keyword>
<feature type="transmembrane region" description="Helical" evidence="1">
    <location>
        <begin position="130"/>
        <end position="155"/>
    </location>
</feature>
<reference evidence="3 4" key="1">
    <citation type="submission" date="2019-07" db="EMBL/GenBank/DDBJ databases">
        <authorList>
            <person name="Qu J.-H."/>
        </authorList>
    </citation>
    <scope>NUCLEOTIDE SEQUENCE [LARGE SCALE GENOMIC DNA]</scope>
    <source>
        <strain evidence="3 4">MDT1-10-3</strain>
    </source>
</reference>
<keyword evidence="1" id="KW-1133">Transmembrane helix</keyword>
<evidence type="ECO:0000259" key="2">
    <source>
        <dbReference type="Pfam" id="PF09835"/>
    </source>
</evidence>
<accession>A0A5M8Q9I1</accession>